<proteinExistence type="predicted"/>
<dbReference type="Proteomes" id="UP000001600">
    <property type="component" value="Chromosome 1"/>
</dbReference>
<accession>B9J9E9</accession>
<dbReference type="HOGENOM" id="CLU_2244233_0_0_5"/>
<evidence type="ECO:0000313" key="1">
    <source>
        <dbReference type="EMBL" id="ACM27551.1"/>
    </source>
</evidence>
<dbReference type="AlphaFoldDB" id="B9J9E9"/>
<gene>
    <name evidence="1" type="ordered locus">Arad_3649</name>
</gene>
<sequence length="104" mass="11550">MSVAMQRNGSYNAMIGRQDLAFVCLTAPENLHHFRHSTSRCANPETAIRVPQNSETEDFGAISDMKASRAAIGQFSNRLPSRALHLSRPNLRLYNSVCVDEITS</sequence>
<dbReference type="EMBL" id="CP000628">
    <property type="protein sequence ID" value="ACM27551.1"/>
    <property type="molecule type" value="Genomic_DNA"/>
</dbReference>
<name>B9J9E9_RHIR8</name>
<reference evidence="1 2" key="1">
    <citation type="journal article" date="2009" name="J. Bacteriol.">
        <title>Genome sequences of three Agrobacterium biovars help elucidate the evolution of multichromosome genomes in bacteria.</title>
        <authorList>
            <person name="Slater S.C."/>
            <person name="Goldman B.S."/>
            <person name="Goodner B."/>
            <person name="Setubal J.C."/>
            <person name="Farrand S.K."/>
            <person name="Nester E.W."/>
            <person name="Burr T.J."/>
            <person name="Banta L."/>
            <person name="Dickerman A.W."/>
            <person name="Paulsen I."/>
            <person name="Otten L."/>
            <person name="Suen G."/>
            <person name="Welch R."/>
            <person name="Almeida N.F."/>
            <person name="Arnold F."/>
            <person name="Burton O.T."/>
            <person name="Du Z."/>
            <person name="Ewing A."/>
            <person name="Godsy E."/>
            <person name="Heisel S."/>
            <person name="Houmiel K.L."/>
            <person name="Jhaveri J."/>
            <person name="Lu J."/>
            <person name="Miller N.M."/>
            <person name="Norton S."/>
            <person name="Chen Q."/>
            <person name="Phoolcharoen W."/>
            <person name="Ohlin V."/>
            <person name="Ondrusek D."/>
            <person name="Pride N."/>
            <person name="Stricklin S.L."/>
            <person name="Sun J."/>
            <person name="Wheeler C."/>
            <person name="Wilson L."/>
            <person name="Zhu H."/>
            <person name="Wood D.W."/>
        </authorList>
    </citation>
    <scope>NUCLEOTIDE SEQUENCE [LARGE SCALE GENOMIC DNA]</scope>
    <source>
        <strain evidence="2">K84 / ATCC BAA-868</strain>
    </source>
</reference>
<dbReference type="KEGG" id="ara:Arad_3649"/>
<organism evidence="1 2">
    <name type="scientific">Rhizobium rhizogenes (strain K84 / ATCC BAA-868)</name>
    <name type="common">Agrobacterium radiobacter</name>
    <dbReference type="NCBI Taxonomy" id="311403"/>
    <lineage>
        <taxon>Bacteria</taxon>
        <taxon>Pseudomonadati</taxon>
        <taxon>Pseudomonadota</taxon>
        <taxon>Alphaproteobacteria</taxon>
        <taxon>Hyphomicrobiales</taxon>
        <taxon>Rhizobiaceae</taxon>
        <taxon>Rhizobium/Agrobacterium group</taxon>
        <taxon>Rhizobium</taxon>
    </lineage>
</organism>
<protein>
    <submittedName>
        <fullName evidence="1">Conserved hypothetical membrane protein</fullName>
    </submittedName>
</protein>
<evidence type="ECO:0000313" key="2">
    <source>
        <dbReference type="Proteomes" id="UP000001600"/>
    </source>
</evidence>